<sequence>MIEMKLSSIQRFRTLPIVAREDQYRGAGGSSSGSPPASLLVVPQPLTVKPSHPSHLNPHLGGPHSHPPRKYQCKMCPQSRRTDGIKL</sequence>
<organism evidence="2 3">
    <name type="scientific">Vespula germanica</name>
    <name type="common">German yellow jacket</name>
    <name type="synonym">Paravespula germanica</name>
    <dbReference type="NCBI Taxonomy" id="30212"/>
    <lineage>
        <taxon>Eukaryota</taxon>
        <taxon>Metazoa</taxon>
        <taxon>Ecdysozoa</taxon>
        <taxon>Arthropoda</taxon>
        <taxon>Hexapoda</taxon>
        <taxon>Insecta</taxon>
        <taxon>Pterygota</taxon>
        <taxon>Neoptera</taxon>
        <taxon>Endopterygota</taxon>
        <taxon>Hymenoptera</taxon>
        <taxon>Apocrita</taxon>
        <taxon>Aculeata</taxon>
        <taxon>Vespoidea</taxon>
        <taxon>Vespidae</taxon>
        <taxon>Vespinae</taxon>
        <taxon>Vespula</taxon>
    </lineage>
</organism>
<evidence type="ECO:0000256" key="1">
    <source>
        <dbReference type="SAM" id="MobiDB-lite"/>
    </source>
</evidence>
<accession>A0A834NUQ6</accession>
<dbReference type="EMBL" id="JACSDZ010000001">
    <property type="protein sequence ID" value="KAF7418074.1"/>
    <property type="molecule type" value="Genomic_DNA"/>
</dbReference>
<comment type="caution">
    <text evidence="2">The sequence shown here is derived from an EMBL/GenBank/DDBJ whole genome shotgun (WGS) entry which is preliminary data.</text>
</comment>
<proteinExistence type="predicted"/>
<evidence type="ECO:0000313" key="2">
    <source>
        <dbReference type="EMBL" id="KAF7418074.1"/>
    </source>
</evidence>
<evidence type="ECO:0000313" key="3">
    <source>
        <dbReference type="Proteomes" id="UP000617340"/>
    </source>
</evidence>
<keyword evidence="3" id="KW-1185">Reference proteome</keyword>
<dbReference type="Proteomes" id="UP000617340">
    <property type="component" value="Unassembled WGS sequence"/>
</dbReference>
<name>A0A834NUQ6_VESGE</name>
<dbReference type="AlphaFoldDB" id="A0A834NUQ6"/>
<protein>
    <submittedName>
        <fullName evidence="2">Uncharacterized protein</fullName>
    </submittedName>
</protein>
<feature type="region of interest" description="Disordered" evidence="1">
    <location>
        <begin position="46"/>
        <end position="87"/>
    </location>
</feature>
<gene>
    <name evidence="2" type="ORF">HZH68_000727</name>
</gene>
<reference evidence="2" key="1">
    <citation type="journal article" date="2020" name="G3 (Bethesda)">
        <title>High-Quality Assemblies for Three Invasive Social Wasps from the &lt;i&gt;Vespula&lt;/i&gt; Genus.</title>
        <authorList>
            <person name="Harrop T.W.R."/>
            <person name="Guhlin J."/>
            <person name="McLaughlin G.M."/>
            <person name="Permina E."/>
            <person name="Stockwell P."/>
            <person name="Gilligan J."/>
            <person name="Le Lec M.F."/>
            <person name="Gruber M.A.M."/>
            <person name="Quinn O."/>
            <person name="Lovegrove M."/>
            <person name="Duncan E.J."/>
            <person name="Remnant E.J."/>
            <person name="Van Eeckhoven J."/>
            <person name="Graham B."/>
            <person name="Knapp R.A."/>
            <person name="Langford K.W."/>
            <person name="Kronenberg Z."/>
            <person name="Press M.O."/>
            <person name="Eacker S.M."/>
            <person name="Wilson-Rankin E.E."/>
            <person name="Purcell J."/>
            <person name="Lester P.J."/>
            <person name="Dearden P.K."/>
        </authorList>
    </citation>
    <scope>NUCLEOTIDE SEQUENCE</scope>
    <source>
        <strain evidence="2">Linc-1</strain>
    </source>
</reference>